<dbReference type="AlphaFoldDB" id="A0A5M9ZI54"/>
<protein>
    <submittedName>
        <fullName evidence="7">Site-specific integrase</fullName>
    </submittedName>
</protein>
<feature type="domain" description="Tyr recombinase" evidence="6">
    <location>
        <begin position="222"/>
        <end position="414"/>
    </location>
</feature>
<evidence type="ECO:0000256" key="4">
    <source>
        <dbReference type="ARBA" id="ARBA00023172"/>
    </source>
</evidence>
<dbReference type="PANTHER" id="PTHR30349">
    <property type="entry name" value="PHAGE INTEGRASE-RELATED"/>
    <property type="match status" value="1"/>
</dbReference>
<evidence type="ECO:0000313" key="7">
    <source>
        <dbReference type="EMBL" id="KAA8825698.1"/>
    </source>
</evidence>
<dbReference type="GO" id="GO:0006310">
    <property type="term" value="P:DNA recombination"/>
    <property type="evidence" value="ECO:0007669"/>
    <property type="project" value="UniProtKB-KW"/>
</dbReference>
<organism evidence="7 8">
    <name type="scientific">Bifidobacterium myosotis</name>
    <dbReference type="NCBI Taxonomy" id="1630166"/>
    <lineage>
        <taxon>Bacteria</taxon>
        <taxon>Bacillati</taxon>
        <taxon>Actinomycetota</taxon>
        <taxon>Actinomycetes</taxon>
        <taxon>Bifidobacteriales</taxon>
        <taxon>Bifidobacteriaceae</taxon>
        <taxon>Bifidobacterium</taxon>
    </lineage>
</organism>
<dbReference type="InterPro" id="IPR011010">
    <property type="entry name" value="DNA_brk_join_enz"/>
</dbReference>
<evidence type="ECO:0000256" key="3">
    <source>
        <dbReference type="ARBA" id="ARBA00023125"/>
    </source>
</evidence>
<gene>
    <name evidence="7" type="ORF">EMO91_12135</name>
</gene>
<dbReference type="GO" id="GO:0015074">
    <property type="term" value="P:DNA integration"/>
    <property type="evidence" value="ECO:0007669"/>
    <property type="project" value="UniProtKB-KW"/>
</dbReference>
<dbReference type="PANTHER" id="PTHR30349:SF64">
    <property type="entry name" value="PROPHAGE INTEGRASE INTD-RELATED"/>
    <property type="match status" value="1"/>
</dbReference>
<proteinExistence type="inferred from homology"/>
<evidence type="ECO:0000256" key="1">
    <source>
        <dbReference type="ARBA" id="ARBA00008857"/>
    </source>
</evidence>
<name>A0A5M9ZI54_9BIFI</name>
<reference evidence="7 8" key="1">
    <citation type="journal article" date="2019" name="Syst. Appl. Microbiol.">
        <title>Characterization of Bifidobacterium species in feaces of the Egyptian fruit bat: Description of B. vespertilionis sp. nov. and B. rousetti sp. nov.</title>
        <authorList>
            <person name="Modesto M."/>
            <person name="Satti M."/>
            <person name="Watanabe K."/>
            <person name="Puglisi E."/>
            <person name="Morelli L."/>
            <person name="Huang C.-H."/>
            <person name="Liou J.-S."/>
            <person name="Miyashita M."/>
            <person name="Tamura T."/>
            <person name="Saito S."/>
            <person name="Mori K."/>
            <person name="Huang L."/>
            <person name="Sciavilla P."/>
            <person name="Sandri C."/>
            <person name="Spiezio C."/>
            <person name="Vitali F."/>
            <person name="Cavalieri D."/>
            <person name="Perpetuini G."/>
            <person name="Tofalo R."/>
            <person name="Bonetti A."/>
            <person name="Arita M."/>
            <person name="Mattarelli P."/>
        </authorList>
    </citation>
    <scope>NUCLEOTIDE SEQUENCE [LARGE SCALE GENOMIC DNA]</scope>
    <source>
        <strain evidence="7 8">RST17</strain>
    </source>
</reference>
<comment type="similarity">
    <text evidence="1">Belongs to the 'phage' integrase family.</text>
</comment>
<dbReference type="GO" id="GO:0003677">
    <property type="term" value="F:DNA binding"/>
    <property type="evidence" value="ECO:0007669"/>
    <property type="project" value="UniProtKB-KW"/>
</dbReference>
<dbReference type="Gene3D" id="1.10.443.10">
    <property type="entry name" value="Intergrase catalytic core"/>
    <property type="match status" value="1"/>
</dbReference>
<evidence type="ECO:0000256" key="5">
    <source>
        <dbReference type="SAM" id="MobiDB-lite"/>
    </source>
</evidence>
<comment type="caution">
    <text evidence="7">The sequence shown here is derived from an EMBL/GenBank/DDBJ whole genome shotgun (WGS) entry which is preliminary data.</text>
</comment>
<evidence type="ECO:0000256" key="2">
    <source>
        <dbReference type="ARBA" id="ARBA00022908"/>
    </source>
</evidence>
<dbReference type="InterPro" id="IPR004107">
    <property type="entry name" value="Integrase_SAM-like_N"/>
</dbReference>
<dbReference type="PROSITE" id="PS51898">
    <property type="entry name" value="TYR_RECOMBINASE"/>
    <property type="match status" value="1"/>
</dbReference>
<keyword evidence="4" id="KW-0233">DNA recombination</keyword>
<dbReference type="InterPro" id="IPR002104">
    <property type="entry name" value="Integrase_catalytic"/>
</dbReference>
<dbReference type="InterPro" id="IPR010998">
    <property type="entry name" value="Integrase_recombinase_N"/>
</dbReference>
<dbReference type="InterPro" id="IPR013762">
    <property type="entry name" value="Integrase-like_cat_sf"/>
</dbReference>
<accession>A0A5M9ZI54</accession>
<sequence>MARVFIDDRWLKRSPDGMPPSSAVTRALSAAKDPMKARVPEKWRTTVYGIGRRWRCRWLVTGNDGIKRQRSRSFERKCDAEEFKAALEDDIRRGRYMDPSGGDALFAKIAQSWLESKINVKGSTLLRYKRELRCYVLPMWGGKMLREITRGDLQRWVNSLTVGNYPAQLPGKRQPRPLAPRSIRSIVKVVMACILDHAIEDKLIRDNPARKVILPRIVTSDDDMVVLTIGEVETLARAAEDIGGGVDGLLIRFQAGVGTRINEALALQVQDLNLRKGTARVRRTWTRNLEGKLELGTPKNGEARTVAIPDFLIEPLERQIRGCAKDAFVFRAPRGGAIDDGNWRTRVWRKALEHVGMDDEGVTIHSLRHTYASIAIANGADVKTLQKQLGHATATMTLDTYAALWPDRLDNVAHAVSQAWQPHIRPVGDAKTKDDSPAEGKPPVELEQAA</sequence>
<dbReference type="Gene3D" id="1.10.150.130">
    <property type="match status" value="1"/>
</dbReference>
<feature type="compositionally biased region" description="Basic and acidic residues" evidence="5">
    <location>
        <begin position="426"/>
        <end position="444"/>
    </location>
</feature>
<keyword evidence="3" id="KW-0238">DNA-binding</keyword>
<dbReference type="SUPFAM" id="SSF56349">
    <property type="entry name" value="DNA breaking-rejoining enzymes"/>
    <property type="match status" value="1"/>
</dbReference>
<dbReference type="Pfam" id="PF00589">
    <property type="entry name" value="Phage_integrase"/>
    <property type="match status" value="1"/>
</dbReference>
<dbReference type="CDD" id="cd01189">
    <property type="entry name" value="INT_ICEBs1_C_like"/>
    <property type="match status" value="1"/>
</dbReference>
<dbReference type="Pfam" id="PF14659">
    <property type="entry name" value="Phage_int_SAM_3"/>
    <property type="match status" value="1"/>
</dbReference>
<evidence type="ECO:0000313" key="8">
    <source>
        <dbReference type="Proteomes" id="UP000410049"/>
    </source>
</evidence>
<dbReference type="InterPro" id="IPR050090">
    <property type="entry name" value="Tyrosine_recombinase_XerCD"/>
</dbReference>
<evidence type="ECO:0000259" key="6">
    <source>
        <dbReference type="PROSITE" id="PS51898"/>
    </source>
</evidence>
<dbReference type="EMBL" id="RZUH01000014">
    <property type="protein sequence ID" value="KAA8825698.1"/>
    <property type="molecule type" value="Genomic_DNA"/>
</dbReference>
<keyword evidence="2" id="KW-0229">DNA integration</keyword>
<feature type="region of interest" description="Disordered" evidence="5">
    <location>
        <begin position="423"/>
        <end position="450"/>
    </location>
</feature>
<dbReference type="Proteomes" id="UP000410049">
    <property type="component" value="Unassembled WGS sequence"/>
</dbReference>